<gene>
    <name evidence="2" type="ORF">S01H4_51562</name>
</gene>
<organism evidence="2">
    <name type="scientific">marine sediment metagenome</name>
    <dbReference type="NCBI Taxonomy" id="412755"/>
    <lineage>
        <taxon>unclassified sequences</taxon>
        <taxon>metagenomes</taxon>
        <taxon>ecological metagenomes</taxon>
    </lineage>
</organism>
<name>X1BZQ0_9ZZZZ</name>
<proteinExistence type="predicted"/>
<reference evidence="2" key="1">
    <citation type="journal article" date="2014" name="Front. Microbiol.">
        <title>High frequency of phylogenetically diverse reductive dehalogenase-homologous genes in deep subseafloor sedimentary metagenomes.</title>
        <authorList>
            <person name="Kawai M."/>
            <person name="Futagami T."/>
            <person name="Toyoda A."/>
            <person name="Takaki Y."/>
            <person name="Nishi S."/>
            <person name="Hori S."/>
            <person name="Arai W."/>
            <person name="Tsubouchi T."/>
            <person name="Morono Y."/>
            <person name="Uchiyama I."/>
            <person name="Ito T."/>
            <person name="Fujiyama A."/>
            <person name="Inagaki F."/>
            <person name="Takami H."/>
        </authorList>
    </citation>
    <scope>NUCLEOTIDE SEQUENCE</scope>
    <source>
        <strain evidence="2">Expedition CK06-06</strain>
    </source>
</reference>
<dbReference type="AlphaFoldDB" id="X1BZQ0"/>
<dbReference type="EMBL" id="BART01029372">
    <property type="protein sequence ID" value="GAH00452.1"/>
    <property type="molecule type" value="Genomic_DNA"/>
</dbReference>
<accession>X1BZQ0</accession>
<comment type="caution">
    <text evidence="2">The sequence shown here is derived from an EMBL/GenBank/DDBJ whole genome shotgun (WGS) entry which is preliminary data.</text>
</comment>
<evidence type="ECO:0000256" key="1">
    <source>
        <dbReference type="SAM" id="Coils"/>
    </source>
</evidence>
<sequence>EDTMRLQIDDFRHDNLKLIQTIKNERKIGEQLSLDYDDAQKKISQLQDVVNQYETASLK</sequence>
<feature type="non-terminal residue" evidence="2">
    <location>
        <position position="1"/>
    </location>
</feature>
<keyword evidence="1" id="KW-0175">Coiled coil</keyword>
<protein>
    <submittedName>
        <fullName evidence="2">Uncharacterized protein</fullName>
    </submittedName>
</protein>
<feature type="coiled-coil region" evidence="1">
    <location>
        <begin position="29"/>
        <end position="56"/>
    </location>
</feature>
<evidence type="ECO:0000313" key="2">
    <source>
        <dbReference type="EMBL" id="GAH00452.1"/>
    </source>
</evidence>